<proteinExistence type="predicted"/>
<evidence type="ECO:0000313" key="3">
    <source>
        <dbReference type="EMBL" id="EAX46811.1"/>
    </source>
</evidence>
<dbReference type="PANTHER" id="PTHR36449:SF1">
    <property type="entry name" value="ACETYLTRANSFERASE"/>
    <property type="match status" value="1"/>
</dbReference>
<comment type="caution">
    <text evidence="3">The sequence shown here is derived from an EMBL/GenBank/DDBJ whole genome shotgun (WGS) entry which is preliminary data.</text>
</comment>
<sequence length="122" mass="13370">MLEAGALEILAYFSVALKVVKIAPGITRSKAKKLDGLYSNIEQTPGYLIGQLAKNDAAADRIGGKEILDYAFAIIARAFSAVGGRFVLVECADKPKLLSFYETNGFQFLQKTDKLVQMVKFF</sequence>
<dbReference type="OrthoDB" id="9802211at2"/>
<dbReference type="PANTHER" id="PTHR36449">
    <property type="entry name" value="ACETYLTRANSFERASE-RELATED"/>
    <property type="match status" value="1"/>
</dbReference>
<protein>
    <recommendedName>
        <fullName evidence="5">Acetyltransferase</fullName>
    </recommendedName>
</protein>
<dbReference type="Proteomes" id="UP000005139">
    <property type="component" value="Unassembled WGS sequence"/>
</dbReference>
<organism evidence="3 4">
    <name type="scientific">Thermosinus carboxydivorans Nor1</name>
    <dbReference type="NCBI Taxonomy" id="401526"/>
    <lineage>
        <taxon>Bacteria</taxon>
        <taxon>Bacillati</taxon>
        <taxon>Bacillota</taxon>
        <taxon>Negativicutes</taxon>
        <taxon>Selenomonadales</taxon>
        <taxon>Sporomusaceae</taxon>
        <taxon>Thermosinus</taxon>
    </lineage>
</organism>
<dbReference type="Gene3D" id="3.40.630.30">
    <property type="match status" value="1"/>
</dbReference>
<keyword evidence="1" id="KW-0808">Transferase</keyword>
<evidence type="ECO:0008006" key="5">
    <source>
        <dbReference type="Google" id="ProtNLM"/>
    </source>
</evidence>
<reference evidence="3 4" key="1">
    <citation type="submission" date="2007-01" db="EMBL/GenBank/DDBJ databases">
        <title>Annotation of the draft genome assembly of Thermosinus carboxydivorans Nor1.</title>
        <authorList>
            <consortium name="US DOE Joint Genome Institute (JGI-ORNL)"/>
            <person name="Larimer F."/>
            <person name="Land M."/>
            <person name="Hauser L."/>
        </authorList>
    </citation>
    <scope>NUCLEOTIDE SEQUENCE [LARGE SCALE GENOMIC DNA]</scope>
    <source>
        <strain evidence="3 4">Nor1</strain>
    </source>
</reference>
<keyword evidence="2" id="KW-0012">Acyltransferase</keyword>
<keyword evidence="4" id="KW-1185">Reference proteome</keyword>
<dbReference type="EMBL" id="AAWL01000021">
    <property type="protein sequence ID" value="EAX46811.1"/>
    <property type="molecule type" value="Genomic_DNA"/>
</dbReference>
<dbReference type="GO" id="GO:0016746">
    <property type="term" value="F:acyltransferase activity"/>
    <property type="evidence" value="ECO:0007669"/>
    <property type="project" value="UniProtKB-KW"/>
</dbReference>
<evidence type="ECO:0000256" key="1">
    <source>
        <dbReference type="ARBA" id="ARBA00022679"/>
    </source>
</evidence>
<dbReference type="eggNOG" id="COG0456">
    <property type="taxonomic scope" value="Bacteria"/>
</dbReference>
<dbReference type="AlphaFoldDB" id="A1HT47"/>
<accession>A1HT47</accession>
<dbReference type="RefSeq" id="WP_007290199.1">
    <property type="nucleotide sequence ID" value="NZ_AAWL01000021.1"/>
</dbReference>
<evidence type="ECO:0000256" key="2">
    <source>
        <dbReference type="ARBA" id="ARBA00023315"/>
    </source>
</evidence>
<reference evidence="3 4" key="2">
    <citation type="submission" date="2007-01" db="EMBL/GenBank/DDBJ databases">
        <title>Sequencing of the draft genome and assembly of Thermosinus carboxydivorans Nor1.</title>
        <authorList>
            <consortium name="US DOE Joint Genome Institute (JGI-PGF)"/>
            <person name="Copeland A."/>
            <person name="Lucas S."/>
            <person name="Lapidus A."/>
            <person name="Barry K."/>
            <person name="Glavina del Rio T."/>
            <person name="Dalin E."/>
            <person name="Tice H."/>
            <person name="Bruce D."/>
            <person name="Pitluck S."/>
            <person name="Richardson P."/>
        </authorList>
    </citation>
    <scope>NUCLEOTIDE SEQUENCE [LARGE SCALE GENOMIC DNA]</scope>
    <source>
        <strain evidence="3 4">Nor1</strain>
    </source>
</reference>
<gene>
    <name evidence="3" type="ORF">TcarDRAFT_0775</name>
</gene>
<evidence type="ECO:0000313" key="4">
    <source>
        <dbReference type="Proteomes" id="UP000005139"/>
    </source>
</evidence>
<name>A1HT47_9FIRM</name>